<name>A0AAP4BQP9_9CORY</name>
<evidence type="ECO:0000256" key="4">
    <source>
        <dbReference type="ARBA" id="ARBA00022840"/>
    </source>
</evidence>
<dbReference type="Proteomes" id="UP001224412">
    <property type="component" value="Unassembled WGS sequence"/>
</dbReference>
<comment type="caution">
    <text evidence="6">The sequence shown here is derived from an EMBL/GenBank/DDBJ whole genome shotgun (WGS) entry which is preliminary data.</text>
</comment>
<dbReference type="EMBL" id="JASNVH010000014">
    <property type="protein sequence ID" value="MDK4307668.1"/>
    <property type="molecule type" value="Genomic_DNA"/>
</dbReference>
<evidence type="ECO:0000313" key="7">
    <source>
        <dbReference type="Proteomes" id="UP001224412"/>
    </source>
</evidence>
<dbReference type="GO" id="GO:0016887">
    <property type="term" value="F:ATP hydrolysis activity"/>
    <property type="evidence" value="ECO:0007669"/>
    <property type="project" value="InterPro"/>
</dbReference>
<keyword evidence="4 6" id="KW-0067">ATP-binding</keyword>
<evidence type="ECO:0000313" key="6">
    <source>
        <dbReference type="EMBL" id="MDK4307668.1"/>
    </source>
</evidence>
<dbReference type="InterPro" id="IPR027417">
    <property type="entry name" value="P-loop_NTPase"/>
</dbReference>
<dbReference type="SUPFAM" id="SSF52540">
    <property type="entry name" value="P-loop containing nucleoside triphosphate hydrolases"/>
    <property type="match status" value="1"/>
</dbReference>
<evidence type="ECO:0000256" key="2">
    <source>
        <dbReference type="ARBA" id="ARBA00022448"/>
    </source>
</evidence>
<evidence type="ECO:0000256" key="1">
    <source>
        <dbReference type="ARBA" id="ARBA00005417"/>
    </source>
</evidence>
<dbReference type="Gene3D" id="3.40.50.300">
    <property type="entry name" value="P-loop containing nucleotide triphosphate hydrolases"/>
    <property type="match status" value="1"/>
</dbReference>
<dbReference type="PROSITE" id="PS50893">
    <property type="entry name" value="ABC_TRANSPORTER_2"/>
    <property type="match status" value="1"/>
</dbReference>
<dbReference type="Pfam" id="PF00005">
    <property type="entry name" value="ABC_tran"/>
    <property type="match status" value="1"/>
</dbReference>
<dbReference type="SMART" id="SM00382">
    <property type="entry name" value="AAA"/>
    <property type="match status" value="1"/>
</dbReference>
<dbReference type="GO" id="GO:0005524">
    <property type="term" value="F:ATP binding"/>
    <property type="evidence" value="ECO:0007669"/>
    <property type="project" value="UniProtKB-KW"/>
</dbReference>
<feature type="domain" description="ABC transporter" evidence="5">
    <location>
        <begin position="11"/>
        <end position="234"/>
    </location>
</feature>
<organism evidence="6 7">
    <name type="scientific">Corynebacterium pseudodiphtheriticum</name>
    <dbReference type="NCBI Taxonomy" id="37637"/>
    <lineage>
        <taxon>Bacteria</taxon>
        <taxon>Bacillati</taxon>
        <taxon>Actinomycetota</taxon>
        <taxon>Actinomycetes</taxon>
        <taxon>Mycobacteriales</taxon>
        <taxon>Corynebacteriaceae</taxon>
        <taxon>Corynebacterium</taxon>
    </lineage>
</organism>
<accession>A0AAP4BQP9</accession>
<evidence type="ECO:0000259" key="5">
    <source>
        <dbReference type="PROSITE" id="PS50893"/>
    </source>
</evidence>
<comment type="similarity">
    <text evidence="1">Belongs to the ABC transporter superfamily.</text>
</comment>
<dbReference type="PANTHER" id="PTHR43335">
    <property type="entry name" value="ABC TRANSPORTER, ATP-BINDING PROTEIN"/>
    <property type="match status" value="1"/>
</dbReference>
<dbReference type="AlphaFoldDB" id="A0AAP4BQP9"/>
<reference evidence="6" key="1">
    <citation type="submission" date="2023-05" db="EMBL/GenBank/DDBJ databases">
        <title>Metabolic capabilities are highly conserved among human nasal-associated Corynebacterium species in pangenomic analyses.</title>
        <authorList>
            <person name="Tran T.H."/>
            <person name="Roberts A.Q."/>
            <person name="Escapa I.F."/>
            <person name="Gao W."/>
            <person name="Conlan S."/>
            <person name="Kong H."/>
            <person name="Segre J.A."/>
            <person name="Kelly M.S."/>
            <person name="Lemon K.P."/>
        </authorList>
    </citation>
    <scope>NUCLEOTIDE SEQUENCE</scope>
    <source>
        <strain evidence="6">KPL2773</strain>
    </source>
</reference>
<dbReference type="GeneID" id="42781913"/>
<dbReference type="PANTHER" id="PTHR43335:SF4">
    <property type="entry name" value="ABC TRANSPORTER, ATP-BINDING PROTEIN"/>
    <property type="match status" value="1"/>
</dbReference>
<evidence type="ECO:0000256" key="3">
    <source>
        <dbReference type="ARBA" id="ARBA00022741"/>
    </source>
</evidence>
<keyword evidence="3" id="KW-0547">Nucleotide-binding</keyword>
<gene>
    <name evidence="6" type="ORF">QPX42_08970</name>
</gene>
<dbReference type="InterPro" id="IPR003439">
    <property type="entry name" value="ABC_transporter-like_ATP-bd"/>
</dbReference>
<protein>
    <submittedName>
        <fullName evidence="6">ATP-binding cassette domain-containing protein</fullName>
    </submittedName>
</protein>
<keyword evidence="2" id="KW-0813">Transport</keyword>
<dbReference type="InterPro" id="IPR003593">
    <property type="entry name" value="AAA+_ATPase"/>
</dbReference>
<dbReference type="RefSeq" id="WP_034645686.1">
    <property type="nucleotide sequence ID" value="NZ_CP100362.1"/>
</dbReference>
<sequence length="241" mass="25869">MAKTDGLTPAISCNDLRISYSGHVVLDGFSMDVIPGRVHALLGRNGAGKSTCFRMILGLEDRGQGAIQILGSPRTRDSLKNIGASINGPAFYGHLSALNNIRVHAKLLNIPDLQAQEALDFVGLGHAGRKKARSFSTGMKARLALATAILGRPPILILDEPQNGLDPQGIADLRILIRNWVKCEGTVLISSHQLGEISKLADDITILAKGHSVYSGPLSDFAARDHLEERFLDMTQGSEES</sequence>
<proteinExistence type="inferred from homology"/>